<protein>
    <recommendedName>
        <fullName evidence="8 9">Polyphosphate kinase</fullName>
        <ecNumber evidence="8 9">2.7.4.1</ecNumber>
    </recommendedName>
    <alternativeName>
        <fullName evidence="8">ATP-polyphosphate phosphotransferase</fullName>
    </alternativeName>
    <alternativeName>
        <fullName evidence="8">Polyphosphoric acid kinase</fullName>
    </alternativeName>
</protein>
<feature type="domain" description="Polyphosphate kinase C-terminal" evidence="13">
    <location>
        <begin position="621"/>
        <end position="804"/>
    </location>
</feature>
<feature type="region of interest" description="Disordered" evidence="10">
    <location>
        <begin position="1"/>
        <end position="78"/>
    </location>
</feature>
<comment type="PTM">
    <text evidence="8 9">An intermediate of this reaction is the autophosphorylated ppk in which a phosphate is covalently linked to a histidine residue through a N-P bond.</text>
</comment>
<proteinExistence type="inferred from homology"/>
<dbReference type="SUPFAM" id="SSF140356">
    <property type="entry name" value="PPK N-terminal domain-like"/>
    <property type="match status" value="1"/>
</dbReference>
<gene>
    <name evidence="8" type="primary">ppk</name>
    <name evidence="15" type="ORF">SAMN04487946_10314</name>
</gene>
<dbReference type="GO" id="GO:0008976">
    <property type="term" value="F:polyphosphate kinase activity"/>
    <property type="evidence" value="ECO:0007669"/>
    <property type="project" value="UniProtKB-UniRule"/>
</dbReference>
<dbReference type="GO" id="GO:0006799">
    <property type="term" value="P:polyphosphate biosynthetic process"/>
    <property type="evidence" value="ECO:0007669"/>
    <property type="project" value="UniProtKB-UniRule"/>
</dbReference>
<evidence type="ECO:0000256" key="3">
    <source>
        <dbReference type="ARBA" id="ARBA00022723"/>
    </source>
</evidence>
<dbReference type="NCBIfam" id="TIGR03705">
    <property type="entry name" value="poly_P_kin"/>
    <property type="match status" value="1"/>
</dbReference>
<evidence type="ECO:0000256" key="5">
    <source>
        <dbReference type="ARBA" id="ARBA00022777"/>
    </source>
</evidence>
<evidence type="ECO:0000256" key="4">
    <source>
        <dbReference type="ARBA" id="ARBA00022741"/>
    </source>
</evidence>
<evidence type="ECO:0000313" key="15">
    <source>
        <dbReference type="EMBL" id="SDX83465.1"/>
    </source>
</evidence>
<feature type="binding site" evidence="8">
    <location>
        <position position="682"/>
    </location>
    <ligand>
        <name>ATP</name>
        <dbReference type="ChEBI" id="CHEBI:30616"/>
    </ligand>
</feature>
<comment type="cofactor">
    <cofactor evidence="8">
        <name>Mg(2+)</name>
        <dbReference type="ChEBI" id="CHEBI:18420"/>
    </cofactor>
</comment>
<feature type="binding site" evidence="8">
    <location>
        <position position="710"/>
    </location>
    <ligand>
        <name>ATP</name>
        <dbReference type="ChEBI" id="CHEBI:30616"/>
    </ligand>
</feature>
<keyword evidence="1 8" id="KW-0597">Phosphoprotein</keyword>
<evidence type="ECO:0000256" key="8">
    <source>
        <dbReference type="HAMAP-Rule" id="MF_00347"/>
    </source>
</evidence>
<accession>A0A1H3EXZ8</accession>
<feature type="domain" description="Polyphosphate kinase middle" evidence="11">
    <location>
        <begin position="208"/>
        <end position="415"/>
    </location>
</feature>
<evidence type="ECO:0000256" key="6">
    <source>
        <dbReference type="ARBA" id="ARBA00022840"/>
    </source>
</evidence>
<evidence type="ECO:0000256" key="10">
    <source>
        <dbReference type="SAM" id="MobiDB-lite"/>
    </source>
</evidence>
<keyword evidence="16" id="KW-1185">Reference proteome</keyword>
<evidence type="ECO:0000256" key="1">
    <source>
        <dbReference type="ARBA" id="ARBA00022553"/>
    </source>
</evidence>
<feature type="domain" description="Polyphosphate kinase N-terminal" evidence="12">
    <location>
        <begin position="93"/>
        <end position="198"/>
    </location>
</feature>
<dbReference type="OrthoDB" id="74512at2157"/>
<feature type="region of interest" description="Disordered" evidence="10">
    <location>
        <begin position="814"/>
        <end position="840"/>
    </location>
</feature>
<keyword evidence="3 8" id="KW-0479">Metal-binding</keyword>
<dbReference type="CDD" id="cd09168">
    <property type="entry name" value="PLDc_PaPPK1_C2_like"/>
    <property type="match status" value="1"/>
</dbReference>
<dbReference type="Pfam" id="PF17941">
    <property type="entry name" value="PP_kinase_C_1"/>
    <property type="match status" value="1"/>
</dbReference>
<keyword evidence="4 8" id="KW-0547">Nucleotide-binding</keyword>
<keyword evidence="6 8" id="KW-0067">ATP-binding</keyword>
<dbReference type="SUPFAM" id="SSF56024">
    <property type="entry name" value="Phospholipase D/nuclease"/>
    <property type="match status" value="2"/>
</dbReference>
<dbReference type="InterPro" id="IPR041108">
    <property type="entry name" value="PP_kinase_C_1"/>
</dbReference>
<evidence type="ECO:0000256" key="7">
    <source>
        <dbReference type="ARBA" id="ARBA00022842"/>
    </source>
</evidence>
<feature type="domain" description="Polyphosphate kinase C-terminal" evidence="14">
    <location>
        <begin position="448"/>
        <end position="613"/>
    </location>
</feature>
<evidence type="ECO:0000259" key="14">
    <source>
        <dbReference type="Pfam" id="PF17941"/>
    </source>
</evidence>
<dbReference type="SUPFAM" id="SSF143724">
    <property type="entry name" value="PHP14-like"/>
    <property type="match status" value="2"/>
</dbReference>
<name>A0A1H3EXZ8_9EURY</name>
<dbReference type="GO" id="GO:0009358">
    <property type="term" value="C:polyphosphate kinase complex"/>
    <property type="evidence" value="ECO:0007669"/>
    <property type="project" value="InterPro"/>
</dbReference>
<evidence type="ECO:0000259" key="13">
    <source>
        <dbReference type="Pfam" id="PF13090"/>
    </source>
</evidence>
<dbReference type="FunFam" id="3.30.870.10:FF:000001">
    <property type="entry name" value="Polyphosphate kinase"/>
    <property type="match status" value="1"/>
</dbReference>
<dbReference type="Proteomes" id="UP000199170">
    <property type="component" value="Unassembled WGS sequence"/>
</dbReference>
<dbReference type="Gene3D" id="3.30.1840.10">
    <property type="entry name" value="Polyphosphate kinase middle domain"/>
    <property type="match status" value="1"/>
</dbReference>
<dbReference type="InterPro" id="IPR025200">
    <property type="entry name" value="PPK_C_dom2"/>
</dbReference>
<dbReference type="STRING" id="660517.SAMN04487946_10314"/>
<dbReference type="Gene3D" id="1.20.58.310">
    <property type="entry name" value="Polyphosphate kinase N-terminal domain"/>
    <property type="match status" value="1"/>
</dbReference>
<dbReference type="InterPro" id="IPR025198">
    <property type="entry name" value="PPK_N_dom"/>
</dbReference>
<keyword evidence="5 8" id="KW-0418">Kinase</keyword>
<dbReference type="Gene3D" id="3.30.870.10">
    <property type="entry name" value="Endonuclease Chain A"/>
    <property type="match status" value="2"/>
</dbReference>
<dbReference type="InterPro" id="IPR036830">
    <property type="entry name" value="PP_kinase_middle_dom_sf"/>
</dbReference>
<evidence type="ECO:0000256" key="2">
    <source>
        <dbReference type="ARBA" id="ARBA00022679"/>
    </source>
</evidence>
<sequence length="840" mass="93716">MSGTPPDDTDGRNGAADADGVDKSDKSGEEGDHDGSSRADDHDVGAGPSVGSGVGTVCEPSKGGPTRVLHGTDPGPVPDFDGTDVDFAEPKWYLNRELSELSFQKRVLHEAMDPRNPLLERTRFLGLFTKNIDEFCMKRIGGLKQQMAGEVSDLTPDGQTPEEQWRLALDTLEEMFRRQDACYRAVVRERLPEIGIEVVEHDSLSEREQKALRAHFEAEILPTLTPLTFDPAHPFPFISNLSLSLAVRTRGEGEEPKFSRVKIPENQPRLLEVDAVVDDPGTYTGEESGAGDVTTANPGATDRSRDGDAVDRFVFLEDLIAANLDLLFPNVEVLDWSTFRVTRNAEVRRNEEVAEGLIEMIEGVLRDRRFATVVRLELSKDTPAAVRSLLMDQLDLTDREVFEREPPLNLRHLSRLVELDRPAHSLPSWTPQPHPRFDGVVDEETDRDVFDVIRDDDVLVHHPYHSFEKTVQTLLREAARDDNVLAIKAAIYRTSRDSRVIESLIEAARNGKQVAVMVELKARFDEENNLRWVERLEEEGIHVAYGTIGLKTHTKTALVVRREDDGVQLYSHVGTGNYHAETAKGYVDLGLLTNDPDVGHDLTKLFNFFTGHSFHEEYRRLLVAPGTLRTGLLERIRAEADHARAGRGGRIIAKMNALEDPEIVAELYRAARAGVEIDLIVRDICRLRPGIDGITDTVTVTSVVGRFLEHSRIFYFENGVDSESGQSAGQVDGTGDPEYFIGSADWMTRNLDRRVEAVAPVDDPEIREELEIVLDCYLADNRKSWEMRPDGSYVQRAPSEGESARSVHRLLAERASAGAATGDRSRLPDLDVESRFVDGE</sequence>
<comment type="function">
    <text evidence="8 9">Catalyzes the reversible transfer of the terminal phosphate of ATP to form a long-chain polyphosphate (polyP).</text>
</comment>
<dbReference type="NCBIfam" id="NF003921">
    <property type="entry name" value="PRK05443.2-2"/>
    <property type="match status" value="1"/>
</dbReference>
<keyword evidence="2 8" id="KW-0808">Transferase</keyword>
<dbReference type="InterPro" id="IPR003414">
    <property type="entry name" value="PP_kinase"/>
</dbReference>
<keyword evidence="7 8" id="KW-0460">Magnesium</keyword>
<dbReference type="Pfam" id="PF13089">
    <property type="entry name" value="PP_kinase_N"/>
    <property type="match status" value="1"/>
</dbReference>
<evidence type="ECO:0000259" key="12">
    <source>
        <dbReference type="Pfam" id="PF13089"/>
    </source>
</evidence>
<dbReference type="GO" id="GO:0046872">
    <property type="term" value="F:metal ion binding"/>
    <property type="evidence" value="ECO:0007669"/>
    <property type="project" value="UniProtKB-KW"/>
</dbReference>
<dbReference type="GO" id="GO:0005524">
    <property type="term" value="F:ATP binding"/>
    <property type="evidence" value="ECO:0007669"/>
    <property type="project" value="UniProtKB-KW"/>
</dbReference>
<feature type="compositionally biased region" description="Basic and acidic residues" evidence="10">
    <location>
        <begin position="20"/>
        <end position="44"/>
    </location>
</feature>
<dbReference type="EMBL" id="FNPB01000003">
    <property type="protein sequence ID" value="SDX83465.1"/>
    <property type="molecule type" value="Genomic_DNA"/>
</dbReference>
<feature type="compositionally biased region" description="Basic and acidic residues" evidence="10">
    <location>
        <begin position="823"/>
        <end position="840"/>
    </location>
</feature>
<feature type="binding site" evidence="8">
    <location>
        <position position="493"/>
    </location>
    <ligand>
        <name>Mg(2+)</name>
        <dbReference type="ChEBI" id="CHEBI:18420"/>
    </ligand>
</feature>
<dbReference type="InterPro" id="IPR036832">
    <property type="entry name" value="PPK_N_dom_sf"/>
</dbReference>
<reference evidence="16" key="1">
    <citation type="submission" date="2016-10" db="EMBL/GenBank/DDBJ databases">
        <authorList>
            <person name="Varghese N."/>
            <person name="Submissions S."/>
        </authorList>
    </citation>
    <scope>NUCLEOTIDE SEQUENCE [LARGE SCALE GENOMIC DNA]</scope>
    <source>
        <strain evidence="16">CGMCC 1.10118</strain>
    </source>
</reference>
<dbReference type="Pfam" id="PF02503">
    <property type="entry name" value="PP_kinase"/>
    <property type="match status" value="1"/>
</dbReference>
<feature type="region of interest" description="Disordered" evidence="10">
    <location>
        <begin position="281"/>
        <end position="304"/>
    </location>
</feature>
<feature type="active site" description="Phosphohistidine intermediate" evidence="8">
    <location>
        <position position="553"/>
    </location>
</feature>
<feature type="binding site" evidence="8">
    <location>
        <position position="586"/>
    </location>
    <ligand>
        <name>ATP</name>
        <dbReference type="ChEBI" id="CHEBI:30616"/>
    </ligand>
</feature>
<organism evidence="15 16">
    <name type="scientific">Halobellus clavatus</name>
    <dbReference type="NCBI Taxonomy" id="660517"/>
    <lineage>
        <taxon>Archaea</taxon>
        <taxon>Methanobacteriati</taxon>
        <taxon>Methanobacteriota</taxon>
        <taxon>Stenosarchaea group</taxon>
        <taxon>Halobacteria</taxon>
        <taxon>Halobacteriales</taxon>
        <taxon>Haloferacaceae</taxon>
        <taxon>Halobellus</taxon>
    </lineage>
</organism>
<dbReference type="AlphaFoldDB" id="A0A1H3EXZ8"/>
<dbReference type="InterPro" id="IPR024953">
    <property type="entry name" value="PP_kinase_middle"/>
</dbReference>
<evidence type="ECO:0000256" key="9">
    <source>
        <dbReference type="RuleBase" id="RU003800"/>
    </source>
</evidence>
<evidence type="ECO:0000313" key="16">
    <source>
        <dbReference type="Proteomes" id="UP000199170"/>
    </source>
</evidence>
<feature type="binding site" evidence="8">
    <location>
        <position position="523"/>
    </location>
    <ligand>
        <name>Mg(2+)</name>
        <dbReference type="ChEBI" id="CHEBI:18420"/>
    </ligand>
</feature>
<evidence type="ECO:0000259" key="11">
    <source>
        <dbReference type="Pfam" id="PF02503"/>
    </source>
</evidence>
<comment type="catalytic activity">
    <reaction evidence="8 9">
        <text>[phosphate](n) + ATP = [phosphate](n+1) + ADP</text>
        <dbReference type="Rhea" id="RHEA:19573"/>
        <dbReference type="Rhea" id="RHEA-COMP:9859"/>
        <dbReference type="Rhea" id="RHEA-COMP:14280"/>
        <dbReference type="ChEBI" id="CHEBI:16838"/>
        <dbReference type="ChEBI" id="CHEBI:30616"/>
        <dbReference type="ChEBI" id="CHEBI:456216"/>
        <dbReference type="EC" id="2.7.4.1"/>
    </reaction>
</comment>
<dbReference type="CDD" id="cd09165">
    <property type="entry name" value="PLDc_PaPPK1_C1_like"/>
    <property type="match status" value="1"/>
</dbReference>
<dbReference type="PANTHER" id="PTHR30218">
    <property type="entry name" value="POLYPHOSPHATE KINASE"/>
    <property type="match status" value="1"/>
</dbReference>
<dbReference type="Pfam" id="PF13090">
    <property type="entry name" value="PP_kinase_C"/>
    <property type="match status" value="1"/>
</dbReference>
<feature type="binding site" evidence="8">
    <location>
        <position position="131"/>
    </location>
    <ligand>
        <name>ATP</name>
        <dbReference type="ChEBI" id="CHEBI:30616"/>
    </ligand>
</feature>
<dbReference type="PANTHER" id="PTHR30218:SF0">
    <property type="entry name" value="POLYPHOSPHATE KINASE"/>
    <property type="match status" value="1"/>
</dbReference>
<dbReference type="EC" id="2.7.4.1" evidence="8 9"/>
<dbReference type="HAMAP" id="MF_00347">
    <property type="entry name" value="Polyphosphate_kinase"/>
    <property type="match status" value="1"/>
</dbReference>
<comment type="similarity">
    <text evidence="8 9">Belongs to the polyphosphate kinase 1 (PPK1) family.</text>
</comment>
<dbReference type="RefSeq" id="WP_089766155.1">
    <property type="nucleotide sequence ID" value="NZ_FNPB01000003.1"/>
</dbReference>